<protein>
    <submittedName>
        <fullName evidence="2">Uncharacterized protein</fullName>
    </submittedName>
</protein>
<sequence>MGKSSYVSAPSPAPPADGSYYNMSDRYLSYPPPLDFQNPPPIPAHPHLGHTHAPITPPLPSNGSLLRHQRGIVPPPDVLHNTSQNPQILQAQTLAQKRELTSFGNGYGVNEQEGHLV</sequence>
<feature type="compositionally biased region" description="Pro residues" evidence="1">
    <location>
        <begin position="30"/>
        <end position="44"/>
    </location>
</feature>
<dbReference type="EMBL" id="JANEYF010002648">
    <property type="protein sequence ID" value="KAJ8943778.1"/>
    <property type="molecule type" value="Genomic_DNA"/>
</dbReference>
<dbReference type="AlphaFoldDB" id="A0AAV8XXI7"/>
<evidence type="ECO:0000256" key="1">
    <source>
        <dbReference type="SAM" id="MobiDB-lite"/>
    </source>
</evidence>
<proteinExistence type="predicted"/>
<name>A0AAV8XXI7_9CUCU</name>
<feature type="region of interest" description="Disordered" evidence="1">
    <location>
        <begin position="1"/>
        <end position="85"/>
    </location>
</feature>
<accession>A0AAV8XXI7</accession>
<gene>
    <name evidence="2" type="ORF">NQ314_009657</name>
</gene>
<dbReference type="Proteomes" id="UP001162156">
    <property type="component" value="Unassembled WGS sequence"/>
</dbReference>
<organism evidence="2 3">
    <name type="scientific">Rhamnusium bicolor</name>
    <dbReference type="NCBI Taxonomy" id="1586634"/>
    <lineage>
        <taxon>Eukaryota</taxon>
        <taxon>Metazoa</taxon>
        <taxon>Ecdysozoa</taxon>
        <taxon>Arthropoda</taxon>
        <taxon>Hexapoda</taxon>
        <taxon>Insecta</taxon>
        <taxon>Pterygota</taxon>
        <taxon>Neoptera</taxon>
        <taxon>Endopterygota</taxon>
        <taxon>Coleoptera</taxon>
        <taxon>Polyphaga</taxon>
        <taxon>Cucujiformia</taxon>
        <taxon>Chrysomeloidea</taxon>
        <taxon>Cerambycidae</taxon>
        <taxon>Lepturinae</taxon>
        <taxon>Rhagiini</taxon>
        <taxon>Rhamnusium</taxon>
    </lineage>
</organism>
<keyword evidence="3" id="KW-1185">Reference proteome</keyword>
<reference evidence="2" key="1">
    <citation type="journal article" date="2023" name="Insect Mol. Biol.">
        <title>Genome sequencing provides insights into the evolution of gene families encoding plant cell wall-degrading enzymes in longhorned beetles.</title>
        <authorList>
            <person name="Shin N.R."/>
            <person name="Okamura Y."/>
            <person name="Kirsch R."/>
            <person name="Pauchet Y."/>
        </authorList>
    </citation>
    <scope>NUCLEOTIDE SEQUENCE</scope>
    <source>
        <strain evidence="2">RBIC_L_NR</strain>
    </source>
</reference>
<feature type="compositionally biased region" description="Low complexity" evidence="1">
    <location>
        <begin position="1"/>
        <end position="21"/>
    </location>
</feature>
<comment type="caution">
    <text evidence="2">The sequence shown here is derived from an EMBL/GenBank/DDBJ whole genome shotgun (WGS) entry which is preliminary data.</text>
</comment>
<evidence type="ECO:0000313" key="2">
    <source>
        <dbReference type="EMBL" id="KAJ8943778.1"/>
    </source>
</evidence>
<evidence type="ECO:0000313" key="3">
    <source>
        <dbReference type="Proteomes" id="UP001162156"/>
    </source>
</evidence>